<dbReference type="EMBL" id="JAFIMR010000033">
    <property type="protein sequence ID" value="KAI1859754.1"/>
    <property type="molecule type" value="Genomic_DNA"/>
</dbReference>
<proteinExistence type="predicted"/>
<evidence type="ECO:0000313" key="2">
    <source>
        <dbReference type="EMBL" id="KAI1859754.1"/>
    </source>
</evidence>
<dbReference type="InterPro" id="IPR000073">
    <property type="entry name" value="AB_hydrolase_1"/>
</dbReference>
<comment type="caution">
    <text evidence="2">The sequence shown here is derived from an EMBL/GenBank/DDBJ whole genome shotgun (WGS) entry which is preliminary data.</text>
</comment>
<dbReference type="Gene3D" id="3.40.50.1820">
    <property type="entry name" value="alpha/beta hydrolase"/>
    <property type="match status" value="1"/>
</dbReference>
<dbReference type="PANTHER" id="PTHR37017">
    <property type="entry name" value="AB HYDROLASE-1 DOMAIN-CONTAINING PROTEIN-RELATED"/>
    <property type="match status" value="1"/>
</dbReference>
<dbReference type="InterPro" id="IPR029058">
    <property type="entry name" value="AB_hydrolase_fold"/>
</dbReference>
<evidence type="ECO:0000259" key="1">
    <source>
        <dbReference type="Pfam" id="PF12697"/>
    </source>
</evidence>
<dbReference type="InterPro" id="IPR052897">
    <property type="entry name" value="Sec-Metab_Biosynth_Hydrolase"/>
</dbReference>
<keyword evidence="3" id="KW-1185">Reference proteome</keyword>
<dbReference type="Proteomes" id="UP000829685">
    <property type="component" value="Unassembled WGS sequence"/>
</dbReference>
<sequence>MAEEKPAIIIITGAWHLPESWDYVKTRLEKAGYEVHVPGMLTVRGPDPVTHTWRVDMGVVHDTAMPIVDRGGRVVLVGHSYGGCVATISTQCQTVKERTERGLPGGLVAVVYVSAFPISKKGNSAMSTAGVYGSWVMAAELFKGQCYSINVRPEMQLSYNDLPPDEAKFWAERLCYHSQRSLEELLPFCANDISILMIYLLCEADINVPIQAQDCMVSQIPKMKTERCTAGHSPFLSQPDRTVEVVIKASRQVR</sequence>
<dbReference type="SUPFAM" id="SSF53474">
    <property type="entry name" value="alpha/beta-Hydrolases"/>
    <property type="match status" value="1"/>
</dbReference>
<accession>A0A9Q0AIK2</accession>
<dbReference type="AlphaFoldDB" id="A0A9Q0AIK2"/>
<feature type="domain" description="AB hydrolase-1" evidence="1">
    <location>
        <begin position="8"/>
        <end position="244"/>
    </location>
</feature>
<dbReference type="PANTHER" id="PTHR37017:SF11">
    <property type="entry name" value="ESTERASE_LIPASE_THIOESTERASE DOMAIN-CONTAINING PROTEIN"/>
    <property type="match status" value="1"/>
</dbReference>
<name>A0A9Q0AIK2_9PEZI</name>
<reference evidence="2" key="1">
    <citation type="submission" date="2021-03" db="EMBL/GenBank/DDBJ databases">
        <title>Revisited historic fungal species revealed as producer of novel bioactive compounds through whole genome sequencing and comparative genomics.</title>
        <authorList>
            <person name="Vignolle G.A."/>
            <person name="Hochenegger N."/>
            <person name="Mach R.L."/>
            <person name="Mach-Aigner A.R."/>
            <person name="Javad Rahimi M."/>
            <person name="Salim K.A."/>
            <person name="Chan C.M."/>
            <person name="Lim L.B.L."/>
            <person name="Cai F."/>
            <person name="Druzhinina I.S."/>
            <person name="U'Ren J.M."/>
            <person name="Derntl C."/>
        </authorList>
    </citation>
    <scope>NUCLEOTIDE SEQUENCE</scope>
    <source>
        <strain evidence="2">TUCIM 5799</strain>
    </source>
</reference>
<gene>
    <name evidence="2" type="ORF">JX265_010203</name>
</gene>
<protein>
    <recommendedName>
        <fullName evidence="1">AB hydrolase-1 domain-containing protein</fullName>
    </recommendedName>
</protein>
<organism evidence="2 3">
    <name type="scientific">Neoarthrinium moseri</name>
    <dbReference type="NCBI Taxonomy" id="1658444"/>
    <lineage>
        <taxon>Eukaryota</taxon>
        <taxon>Fungi</taxon>
        <taxon>Dikarya</taxon>
        <taxon>Ascomycota</taxon>
        <taxon>Pezizomycotina</taxon>
        <taxon>Sordariomycetes</taxon>
        <taxon>Xylariomycetidae</taxon>
        <taxon>Amphisphaeriales</taxon>
        <taxon>Apiosporaceae</taxon>
        <taxon>Neoarthrinium</taxon>
    </lineage>
</organism>
<dbReference type="Pfam" id="PF12697">
    <property type="entry name" value="Abhydrolase_6"/>
    <property type="match status" value="1"/>
</dbReference>
<evidence type="ECO:0000313" key="3">
    <source>
        <dbReference type="Proteomes" id="UP000829685"/>
    </source>
</evidence>